<dbReference type="EC" id="2.4.1.266" evidence="6"/>
<feature type="domain" description="Glycosyltransferase 2-like" evidence="10">
    <location>
        <begin position="6"/>
        <end position="127"/>
    </location>
</feature>
<keyword evidence="5" id="KW-0460">Magnesium</keyword>
<evidence type="ECO:0000313" key="11">
    <source>
        <dbReference type="EMBL" id="TVY11523.1"/>
    </source>
</evidence>
<evidence type="ECO:0000256" key="9">
    <source>
        <dbReference type="ARBA" id="ARBA00048997"/>
    </source>
</evidence>
<gene>
    <name evidence="11" type="ORF">FPZ49_02145</name>
</gene>
<keyword evidence="3" id="KW-0328">Glycosyltransferase</keyword>
<evidence type="ECO:0000256" key="8">
    <source>
        <dbReference type="ARBA" id="ARBA00048689"/>
    </source>
</evidence>
<evidence type="ECO:0000256" key="7">
    <source>
        <dbReference type="ARBA" id="ARBA00040894"/>
    </source>
</evidence>
<dbReference type="PANTHER" id="PTHR48090:SF10">
    <property type="entry name" value="GLUCOSYL-3-PHOSPHOGLYCERATE SYNTHASE"/>
    <property type="match status" value="1"/>
</dbReference>
<organism evidence="11 12">
    <name type="scientific">Paenibacillus cremeus</name>
    <dbReference type="NCBI Taxonomy" id="2163881"/>
    <lineage>
        <taxon>Bacteria</taxon>
        <taxon>Bacillati</taxon>
        <taxon>Bacillota</taxon>
        <taxon>Bacilli</taxon>
        <taxon>Bacillales</taxon>
        <taxon>Paenibacillaceae</taxon>
        <taxon>Paenibacillus</taxon>
    </lineage>
</organism>
<dbReference type="Proteomes" id="UP000317036">
    <property type="component" value="Unassembled WGS sequence"/>
</dbReference>
<dbReference type="Gene3D" id="3.90.550.10">
    <property type="entry name" value="Spore Coat Polysaccharide Biosynthesis Protein SpsA, Chain A"/>
    <property type="match status" value="1"/>
</dbReference>
<evidence type="ECO:0000256" key="1">
    <source>
        <dbReference type="ARBA" id="ARBA00001946"/>
    </source>
</evidence>
<evidence type="ECO:0000313" key="12">
    <source>
        <dbReference type="Proteomes" id="UP000317036"/>
    </source>
</evidence>
<dbReference type="InterPro" id="IPR050256">
    <property type="entry name" value="Glycosyltransferase_2"/>
</dbReference>
<comment type="similarity">
    <text evidence="2">Belongs to the glycosyltransferase 2 family.</text>
</comment>
<proteinExistence type="inferred from homology"/>
<evidence type="ECO:0000259" key="10">
    <source>
        <dbReference type="Pfam" id="PF00535"/>
    </source>
</evidence>
<comment type="catalytic activity">
    <reaction evidence="9">
        <text>an NDP-alpha-D-glucose + (2R)-3-phosphoglycerate = (2R)-2-O-(alpha-D-glucopyranosyl)-3-phospho-glycerate + a ribonucleoside 5'-diphosphate + H(+)</text>
        <dbReference type="Rhea" id="RHEA:47244"/>
        <dbReference type="ChEBI" id="CHEBI:15378"/>
        <dbReference type="ChEBI" id="CHEBI:57930"/>
        <dbReference type="ChEBI" id="CHEBI:58272"/>
        <dbReference type="ChEBI" id="CHEBI:62600"/>
        <dbReference type="ChEBI" id="CHEBI:76533"/>
        <dbReference type="EC" id="2.4.1.266"/>
    </reaction>
    <physiologicalReaction direction="left-to-right" evidence="9">
        <dbReference type="Rhea" id="RHEA:47245"/>
    </physiologicalReaction>
</comment>
<dbReference type="OrthoDB" id="396512at2"/>
<dbReference type="Pfam" id="PF00535">
    <property type="entry name" value="Glycos_transf_2"/>
    <property type="match status" value="1"/>
</dbReference>
<keyword evidence="12" id="KW-1185">Reference proteome</keyword>
<dbReference type="InterPro" id="IPR029044">
    <property type="entry name" value="Nucleotide-diphossugar_trans"/>
</dbReference>
<evidence type="ECO:0000256" key="3">
    <source>
        <dbReference type="ARBA" id="ARBA00022676"/>
    </source>
</evidence>
<reference evidence="11 12" key="1">
    <citation type="submission" date="2019-07" db="EMBL/GenBank/DDBJ databases">
        <authorList>
            <person name="Kim J."/>
        </authorList>
    </citation>
    <scope>NUCLEOTIDE SEQUENCE [LARGE SCALE GENOMIC DNA]</scope>
    <source>
        <strain evidence="11 12">JC52</strain>
    </source>
</reference>
<dbReference type="EMBL" id="VNJI01000002">
    <property type="protein sequence ID" value="TVY11523.1"/>
    <property type="molecule type" value="Genomic_DNA"/>
</dbReference>
<dbReference type="RefSeq" id="WP_144842712.1">
    <property type="nucleotide sequence ID" value="NZ_VNJI01000002.1"/>
</dbReference>
<keyword evidence="4 11" id="KW-0808">Transferase</keyword>
<dbReference type="PANTHER" id="PTHR48090">
    <property type="entry name" value="UNDECAPRENYL-PHOSPHATE 4-DEOXY-4-FORMAMIDO-L-ARABINOSE TRANSFERASE-RELATED"/>
    <property type="match status" value="1"/>
</dbReference>
<comment type="caution">
    <text evidence="11">The sequence shown here is derived from an EMBL/GenBank/DDBJ whole genome shotgun (WGS) entry which is preliminary data.</text>
</comment>
<comment type="catalytic activity">
    <reaction evidence="8">
        <text>(2R)-3-phosphoglycerate + UDP-alpha-D-glucose = (2R)-2-O-(alpha-D-glucopyranosyl)-3-phospho-glycerate + UDP + H(+)</text>
        <dbReference type="Rhea" id="RHEA:31319"/>
        <dbReference type="ChEBI" id="CHEBI:15378"/>
        <dbReference type="ChEBI" id="CHEBI:58223"/>
        <dbReference type="ChEBI" id="CHEBI:58272"/>
        <dbReference type="ChEBI" id="CHEBI:58885"/>
        <dbReference type="ChEBI" id="CHEBI:62600"/>
        <dbReference type="EC" id="2.4.1.266"/>
    </reaction>
    <physiologicalReaction direction="left-to-right" evidence="8">
        <dbReference type="Rhea" id="RHEA:31320"/>
    </physiologicalReaction>
</comment>
<accession>A0A559KHB2</accession>
<evidence type="ECO:0000256" key="6">
    <source>
        <dbReference type="ARBA" id="ARBA00039022"/>
    </source>
</evidence>
<evidence type="ECO:0000256" key="2">
    <source>
        <dbReference type="ARBA" id="ARBA00006739"/>
    </source>
</evidence>
<protein>
    <recommendedName>
        <fullName evidence="7">Glucosyl-3-phosphoglycerate synthase</fullName>
        <ecNumber evidence="6">2.4.1.266</ecNumber>
    </recommendedName>
</protein>
<dbReference type="GO" id="GO:0016757">
    <property type="term" value="F:glycosyltransferase activity"/>
    <property type="evidence" value="ECO:0007669"/>
    <property type="project" value="UniProtKB-KW"/>
</dbReference>
<name>A0A559KHB2_9BACL</name>
<evidence type="ECO:0000256" key="4">
    <source>
        <dbReference type="ARBA" id="ARBA00022679"/>
    </source>
</evidence>
<dbReference type="AlphaFoldDB" id="A0A559KHB2"/>
<sequence>MAPLISVIIPAWNEEARLPETLKALDTYRMTRPQIAGISCKFEFIVVDDGSTDGTCKAALPWVDLVLRMPKNQGKGAAIHAGAKAAAGEICVFLDADLGGSAMNFPLLIEPLLRGEADMTIAELPRAVKPGGLGLVKKLAKHGVLALTGLSAAAPLSGQRAVRREILQRSGRSFPGFGVEVGILIDAIKLGYRIQELQIPFTHRETGRAWRDWLHRGKQFYAISRTLWQCWRRPVC</sequence>
<evidence type="ECO:0000256" key="5">
    <source>
        <dbReference type="ARBA" id="ARBA00022842"/>
    </source>
</evidence>
<dbReference type="InterPro" id="IPR001173">
    <property type="entry name" value="Glyco_trans_2-like"/>
</dbReference>
<comment type="cofactor">
    <cofactor evidence="1">
        <name>Mg(2+)</name>
        <dbReference type="ChEBI" id="CHEBI:18420"/>
    </cofactor>
</comment>
<dbReference type="SUPFAM" id="SSF53448">
    <property type="entry name" value="Nucleotide-diphospho-sugar transferases"/>
    <property type="match status" value="1"/>
</dbReference>
<dbReference type="CDD" id="cd04179">
    <property type="entry name" value="DPM_DPG-synthase_like"/>
    <property type="match status" value="1"/>
</dbReference>